<proteinExistence type="predicted"/>
<accession>A0A0F5HUE9</accession>
<dbReference type="RefSeq" id="WP_039234600.1">
    <property type="nucleotide sequence ID" value="NZ_JWIQ02000030.1"/>
</dbReference>
<dbReference type="InterPro" id="IPR024617">
    <property type="entry name" value="DUF3870"/>
</dbReference>
<evidence type="ECO:0000313" key="3">
    <source>
        <dbReference type="Proteomes" id="UP000031563"/>
    </source>
</evidence>
<dbReference type="AlphaFoldDB" id="A0A0F5HUE9"/>
<name>A0A0F5HUE9_BACTR</name>
<organism evidence="2 3">
    <name type="scientific">Bacillus thermotolerans</name>
    <name type="common">Quasibacillus thermotolerans</name>
    <dbReference type="NCBI Taxonomy" id="1221996"/>
    <lineage>
        <taxon>Bacteria</taxon>
        <taxon>Bacillati</taxon>
        <taxon>Bacillota</taxon>
        <taxon>Bacilli</taxon>
        <taxon>Bacillales</taxon>
        <taxon>Bacillaceae</taxon>
        <taxon>Bacillus</taxon>
    </lineage>
</organism>
<sequence length="105" mass="12143">MFHKRTIYVIGDSKTASNNPIMQQFNTYFIGLVIDRDSHEIMEAECSSTISLTSRFVQSIFVGRSIMDMEDIIEEIENRYFGASQKALTVAFKNAYIKYNQIIQE</sequence>
<accession>A0A0F5HLX2</accession>
<dbReference type="Pfam" id="PF12986">
    <property type="entry name" value="DUF3870"/>
    <property type="match status" value="1"/>
</dbReference>
<dbReference type="EMBL" id="JWIR02000058">
    <property type="protein sequence ID" value="KKB36878.1"/>
    <property type="molecule type" value="Genomic_DNA"/>
</dbReference>
<keyword evidence="3" id="KW-1185">Reference proteome</keyword>
<protein>
    <recommendedName>
        <fullName evidence="1">DUF3870 domain-containing protein</fullName>
    </recommendedName>
</protein>
<comment type="caution">
    <text evidence="2">The sequence shown here is derived from an EMBL/GenBank/DDBJ whole genome shotgun (WGS) entry which is preliminary data.</text>
</comment>
<dbReference type="OrthoDB" id="88363at2"/>
<feature type="domain" description="DUF3870" evidence="1">
    <location>
        <begin position="8"/>
        <end position="100"/>
    </location>
</feature>
<gene>
    <name evidence="2" type="ORF">QY95_02952</name>
</gene>
<dbReference type="STRING" id="1221996.QY95_02952"/>
<evidence type="ECO:0000259" key="1">
    <source>
        <dbReference type="Pfam" id="PF12986"/>
    </source>
</evidence>
<reference evidence="2" key="1">
    <citation type="submission" date="2015-02" db="EMBL/GenBank/DDBJ databases">
        <title>Genome Assembly of Bacillaceae bacterium MTCC 8252.</title>
        <authorList>
            <person name="Verma A."/>
            <person name="Khatri I."/>
            <person name="Mual P."/>
            <person name="Subramanian S."/>
            <person name="Krishnamurthi S."/>
        </authorList>
    </citation>
    <scope>NUCLEOTIDE SEQUENCE [LARGE SCALE GENOMIC DNA]</scope>
    <source>
        <strain evidence="2">MTCC 8252</strain>
    </source>
</reference>
<dbReference type="Proteomes" id="UP000031563">
    <property type="component" value="Unassembled WGS sequence"/>
</dbReference>
<evidence type="ECO:0000313" key="2">
    <source>
        <dbReference type="EMBL" id="KKB36878.1"/>
    </source>
</evidence>